<evidence type="ECO:0008006" key="4">
    <source>
        <dbReference type="Google" id="ProtNLM"/>
    </source>
</evidence>
<proteinExistence type="predicted"/>
<dbReference type="CDD" id="cd15482">
    <property type="entry name" value="Sialidase_non-viral"/>
    <property type="match status" value="1"/>
</dbReference>
<name>A0A843S519_9BURK</name>
<evidence type="ECO:0000256" key="1">
    <source>
        <dbReference type="SAM" id="SignalP"/>
    </source>
</evidence>
<dbReference type="RefSeq" id="WP_152802845.1">
    <property type="nucleotide sequence ID" value="NZ_WHUF01000002.1"/>
</dbReference>
<dbReference type="InterPro" id="IPR036278">
    <property type="entry name" value="Sialidase_sf"/>
</dbReference>
<gene>
    <name evidence="2" type="ORF">GEV01_06785</name>
</gene>
<dbReference type="EMBL" id="WHUF01000002">
    <property type="protein sequence ID" value="MQA19219.1"/>
    <property type="molecule type" value="Genomic_DNA"/>
</dbReference>
<dbReference type="AlphaFoldDB" id="A0A843S519"/>
<protein>
    <recommendedName>
        <fullName evidence="4">Exo-alpha-sialidase</fullName>
    </recommendedName>
</protein>
<accession>A0A843S519</accession>
<feature type="signal peptide" evidence="1">
    <location>
        <begin position="1"/>
        <end position="21"/>
    </location>
</feature>
<keyword evidence="3" id="KW-1185">Reference proteome</keyword>
<reference evidence="2 3" key="1">
    <citation type="submission" date="2019-10" db="EMBL/GenBank/DDBJ databases">
        <title>Two novel species isolated from a subtropical stream in China.</title>
        <authorList>
            <person name="Lu H."/>
        </authorList>
    </citation>
    <scope>NUCLEOTIDE SEQUENCE [LARGE SCALE GENOMIC DNA]</scope>
    <source>
        <strain evidence="2 3">FT103W</strain>
    </source>
</reference>
<feature type="chain" id="PRO_5032365037" description="Exo-alpha-sialidase" evidence="1">
    <location>
        <begin position="22"/>
        <end position="532"/>
    </location>
</feature>
<comment type="caution">
    <text evidence="2">The sequence shown here is derived from an EMBL/GenBank/DDBJ whole genome shotgun (WGS) entry which is preliminary data.</text>
</comment>
<organism evidence="2 3">
    <name type="scientific">Rugamonas rivuli</name>
    <dbReference type="NCBI Taxonomy" id="2743358"/>
    <lineage>
        <taxon>Bacteria</taxon>
        <taxon>Pseudomonadati</taxon>
        <taxon>Pseudomonadota</taxon>
        <taxon>Betaproteobacteria</taxon>
        <taxon>Burkholderiales</taxon>
        <taxon>Oxalobacteraceae</taxon>
        <taxon>Telluria group</taxon>
        <taxon>Rugamonas</taxon>
    </lineage>
</organism>
<evidence type="ECO:0000313" key="3">
    <source>
        <dbReference type="Proteomes" id="UP000444318"/>
    </source>
</evidence>
<evidence type="ECO:0000313" key="2">
    <source>
        <dbReference type="EMBL" id="MQA19219.1"/>
    </source>
</evidence>
<sequence>MNSLFLCLTARRLAAAVIGVAALQLGGCAVNTSVADPLKLTAQSTDLPVAVSITANTDEISGFNTIKLRRMAEGEKPGGVKLLAEHLVMRRVAPGMARDTSLFIGALQPGEYEFVELIDTSSNKLLRVYSSGMVGTFKVESGKATDLGRLIVTRANFSVDFGRSAHDVSNAELINRFAPEYSKMFGAGASPGWSGPRSERDKVEEFARAHPFGAQCAAELPDGRVAAASRMGAVLLRSKQGRWSTLNAQQTETLSCVLPVTLPDAELIAVGEFSTLLRKAPGSDSLVPIDAGNLPPGNLLRIGGNPKDGWYLMHWKGRDLTIFRARQLEGGDWQAVHKVVLPGSLSRSDAVFWPWHDARGMGFSLPDGRMGQLDYDTGKWIERKPPGKAKLAAFLHAHDGTESILVAAGLLGKFPDPYFSRDRGQSWTLMVSPLKVLVSPVIPLNDGRMLMTGQVYGKRELLASSDDGKTWASYADYNFSGGPAMLPSGLMLDIQSSHQGVVTIRSSADSGKTWLQEYSTFDLDSVLKQLAK</sequence>
<dbReference type="SUPFAM" id="SSF50939">
    <property type="entry name" value="Sialidases"/>
    <property type="match status" value="1"/>
</dbReference>
<dbReference type="InterPro" id="IPR015943">
    <property type="entry name" value="WD40/YVTN_repeat-like_dom_sf"/>
</dbReference>
<dbReference type="Proteomes" id="UP000444318">
    <property type="component" value="Unassembled WGS sequence"/>
</dbReference>
<dbReference type="Gene3D" id="2.130.10.10">
    <property type="entry name" value="YVTN repeat-like/Quinoprotein amine dehydrogenase"/>
    <property type="match status" value="1"/>
</dbReference>
<keyword evidence="1" id="KW-0732">Signal</keyword>